<gene>
    <name evidence="1" type="ORF">QFC20_002365</name>
</gene>
<organism evidence="1 2">
    <name type="scientific">Naganishia adeliensis</name>
    <dbReference type="NCBI Taxonomy" id="92952"/>
    <lineage>
        <taxon>Eukaryota</taxon>
        <taxon>Fungi</taxon>
        <taxon>Dikarya</taxon>
        <taxon>Basidiomycota</taxon>
        <taxon>Agaricomycotina</taxon>
        <taxon>Tremellomycetes</taxon>
        <taxon>Filobasidiales</taxon>
        <taxon>Filobasidiaceae</taxon>
        <taxon>Naganishia</taxon>
    </lineage>
</organism>
<sequence>MSAPEDQMKVVQEYLQAEGPAVVGPREQRSETHIQETKHDGNSPTAITPIQASSEPNENADGEMTAAKTERQGEDKRQGQEDEQDEQDQSNQDPELVQEEMVSGFQEGKKRVKVYELHGQAWEDKGTGFVEGIYDEASDEALLVVTREESRDRGNGAAQQEGEQGGLAENEEGPLEPGGFLREGEDPFLLRSKVGKTEQYSRQQDDQVPMSGSSSSPSTPMPASPQLGQEQMNQMYAEREGRAWSPLSLSNLREQETALKLSSRSIAGREKTVEFVITNDYVRQMIKVFNDAEDMESLDDLHSLCTMMSTILSLNDNGLYEYLLQEDVFLGMAGIMEYDPDYPTYKASYREFLSEGSRFKEVVPITDDTVRAKIHQTYRLLYLKDVILARVLDDPMFNILNSLLFFNQIDIITHIASNDRFLTELFSGFKESKLKNAVMPGKPAPTAMGEGVTEEEIKRRKDVVALLHQLMLMGKQVQLQHRQQLYRTLIDRGLLFVCEWALKQEDQTVLNQIAEMLSIVIDHDVNAVRTHALREHAEKRKTIAEDMSSLMLSSSDLGLKSQMADAIRTLVDIGGEGSEIPNIIRSQRDQATGDAFLGYFYEACIIDMYRPLLELPEFKAYKGKLIRLTTRMLA</sequence>
<accession>A0ACC2WLZ1</accession>
<name>A0ACC2WLZ1_9TREE</name>
<dbReference type="EMBL" id="JASBWS010000016">
    <property type="protein sequence ID" value="KAJ9112184.1"/>
    <property type="molecule type" value="Genomic_DNA"/>
</dbReference>
<proteinExistence type="predicted"/>
<protein>
    <submittedName>
        <fullName evidence="1">Uncharacterized protein</fullName>
    </submittedName>
</protein>
<dbReference type="Proteomes" id="UP001230649">
    <property type="component" value="Unassembled WGS sequence"/>
</dbReference>
<evidence type="ECO:0000313" key="1">
    <source>
        <dbReference type="EMBL" id="KAJ9112184.1"/>
    </source>
</evidence>
<keyword evidence="2" id="KW-1185">Reference proteome</keyword>
<evidence type="ECO:0000313" key="2">
    <source>
        <dbReference type="Proteomes" id="UP001230649"/>
    </source>
</evidence>
<reference evidence="1" key="1">
    <citation type="submission" date="2023-04" db="EMBL/GenBank/DDBJ databases">
        <title>Draft Genome sequencing of Naganishia species isolated from polar environments using Oxford Nanopore Technology.</title>
        <authorList>
            <person name="Leo P."/>
            <person name="Venkateswaran K."/>
        </authorList>
    </citation>
    <scope>NUCLEOTIDE SEQUENCE</scope>
    <source>
        <strain evidence="1">MNA-CCFEE 5262</strain>
    </source>
</reference>
<comment type="caution">
    <text evidence="1">The sequence shown here is derived from an EMBL/GenBank/DDBJ whole genome shotgun (WGS) entry which is preliminary data.</text>
</comment>